<dbReference type="GO" id="GO:0005886">
    <property type="term" value="C:plasma membrane"/>
    <property type="evidence" value="ECO:0007669"/>
    <property type="project" value="UniProtKB-SubCell"/>
</dbReference>
<dbReference type="Proteomes" id="UP000295132">
    <property type="component" value="Unassembled WGS sequence"/>
</dbReference>
<organism evidence="2 3">
    <name type="scientific">Bacillus salipaludis</name>
    <dbReference type="NCBI Taxonomy" id="2547811"/>
    <lineage>
        <taxon>Bacteria</taxon>
        <taxon>Bacillati</taxon>
        <taxon>Bacillota</taxon>
        <taxon>Bacilli</taxon>
        <taxon>Bacillales</taxon>
        <taxon>Bacillaceae</taxon>
        <taxon>Bacillus</taxon>
    </lineage>
</organism>
<dbReference type="PANTHER" id="PTHR43471">
    <property type="entry name" value="ABC TRANSPORTER PERMEASE"/>
    <property type="match status" value="1"/>
</dbReference>
<dbReference type="AlphaFoldDB" id="A0A4V3AUB3"/>
<sequence length="275" mass="32087">MAAYKGEKTTMHYIWKEWKENIRGKGLWLALSIIVLISISILFRSTALSYDNGFYVLIINLFDTIIYFIPILCLFIGAFSIFQEKEQKTLIMLLTKKEHYASFLMKKSIGIYGVVLAPLLVWFFIYLLLLKFNFQLDFKGYFIFILAIVCMALVFLQIGAAIGSFSRSRMQIIGYTIFIWFYFFFLHDFILLSFLPDVSHENVKLFSAVYFLNPLQAIRMFIETGTGVYSFGHMSRLLQAFMWTKPGFFLLGNLVFWLALSSITAVIFHRKEGYE</sequence>
<proteinExistence type="predicted"/>
<feature type="transmembrane region" description="Helical" evidence="1">
    <location>
        <begin position="172"/>
        <end position="195"/>
    </location>
</feature>
<keyword evidence="1" id="KW-0812">Transmembrane</keyword>
<keyword evidence="1" id="KW-1133">Transmembrane helix</keyword>
<gene>
    <name evidence="2" type="ORF">E2K98_03310</name>
</gene>
<keyword evidence="1" id="KW-0472">Membrane</keyword>
<evidence type="ECO:0000313" key="2">
    <source>
        <dbReference type="EMBL" id="TDK63909.1"/>
    </source>
</evidence>
<comment type="caution">
    <text evidence="2">The sequence shown here is derived from an EMBL/GenBank/DDBJ whole genome shotgun (WGS) entry which is preliminary data.</text>
</comment>
<feature type="transmembrane region" description="Helical" evidence="1">
    <location>
        <begin position="55"/>
        <end position="82"/>
    </location>
</feature>
<feature type="transmembrane region" description="Helical" evidence="1">
    <location>
        <begin position="141"/>
        <end position="165"/>
    </location>
</feature>
<accession>A0A4V3AUB3</accession>
<protein>
    <submittedName>
        <fullName evidence="2">Copper ABC transporter permease</fullName>
    </submittedName>
</protein>
<dbReference type="EMBL" id="SMYO01000002">
    <property type="protein sequence ID" value="TDK63909.1"/>
    <property type="molecule type" value="Genomic_DNA"/>
</dbReference>
<evidence type="ECO:0000313" key="3">
    <source>
        <dbReference type="Proteomes" id="UP000295132"/>
    </source>
</evidence>
<feature type="transmembrane region" description="Helical" evidence="1">
    <location>
        <begin position="26"/>
        <end position="43"/>
    </location>
</feature>
<evidence type="ECO:0000256" key="1">
    <source>
        <dbReference type="SAM" id="Phobius"/>
    </source>
</evidence>
<feature type="transmembrane region" description="Helical" evidence="1">
    <location>
        <begin position="109"/>
        <end position="129"/>
    </location>
</feature>
<reference evidence="2 3" key="1">
    <citation type="submission" date="2019-03" db="EMBL/GenBank/DDBJ databases">
        <title>Bacillus niacini sp. nov. a Nicotinate-Metabolizing Mesophile Isolated from Soil.</title>
        <authorList>
            <person name="Zhang G."/>
        </authorList>
    </citation>
    <scope>NUCLEOTIDE SEQUENCE [LARGE SCALE GENOMIC DNA]</scope>
    <source>
        <strain evidence="2 3">WN066</strain>
    </source>
</reference>
<feature type="transmembrane region" description="Helical" evidence="1">
    <location>
        <begin position="247"/>
        <end position="268"/>
    </location>
</feature>
<dbReference type="GO" id="GO:0140359">
    <property type="term" value="F:ABC-type transporter activity"/>
    <property type="evidence" value="ECO:0007669"/>
    <property type="project" value="InterPro"/>
</dbReference>
<dbReference type="Pfam" id="PF12679">
    <property type="entry name" value="ABC2_membrane_2"/>
    <property type="match status" value="1"/>
</dbReference>
<name>A0A4V3AUB3_9BACI</name>